<feature type="compositionally biased region" description="Low complexity" evidence="1">
    <location>
        <begin position="201"/>
        <end position="211"/>
    </location>
</feature>
<dbReference type="InterPro" id="IPR023393">
    <property type="entry name" value="START-like_dom_sf"/>
</dbReference>
<reference evidence="2 3" key="1">
    <citation type="submission" date="2024-06" db="EMBL/GenBank/DDBJ databases">
        <authorList>
            <person name="Kraege A."/>
            <person name="Thomma B."/>
        </authorList>
    </citation>
    <scope>NUCLEOTIDE SEQUENCE [LARGE SCALE GENOMIC DNA]</scope>
</reference>
<dbReference type="Proteomes" id="UP001497392">
    <property type="component" value="Unassembled WGS sequence"/>
</dbReference>
<organism evidence="2 3">
    <name type="scientific">Coccomyxa viridis</name>
    <dbReference type="NCBI Taxonomy" id="1274662"/>
    <lineage>
        <taxon>Eukaryota</taxon>
        <taxon>Viridiplantae</taxon>
        <taxon>Chlorophyta</taxon>
        <taxon>core chlorophytes</taxon>
        <taxon>Trebouxiophyceae</taxon>
        <taxon>Trebouxiophyceae incertae sedis</taxon>
        <taxon>Coccomyxaceae</taxon>
        <taxon>Coccomyxa</taxon>
    </lineage>
</organism>
<evidence type="ECO:0000313" key="2">
    <source>
        <dbReference type="EMBL" id="CAL5229747.1"/>
    </source>
</evidence>
<comment type="caution">
    <text evidence="2">The sequence shown here is derived from an EMBL/GenBank/DDBJ whole genome shotgun (WGS) entry which is preliminary data.</text>
</comment>
<dbReference type="Gene3D" id="3.30.530.20">
    <property type="match status" value="1"/>
</dbReference>
<gene>
    <name evidence="2" type="primary">g13129</name>
    <name evidence="2" type="ORF">VP750_LOCUS11653</name>
</gene>
<feature type="region of interest" description="Disordered" evidence="1">
    <location>
        <begin position="374"/>
        <end position="470"/>
    </location>
</feature>
<evidence type="ECO:0000313" key="3">
    <source>
        <dbReference type="Proteomes" id="UP001497392"/>
    </source>
</evidence>
<feature type="compositionally biased region" description="Low complexity" evidence="1">
    <location>
        <begin position="223"/>
        <end position="235"/>
    </location>
</feature>
<sequence length="470" mass="49488">MFERLTAVDDDEHILKWRLISHADTINPFLASLVNHESKIKLTPIALGNQTLIEWQGTFFTETQHAPSMKTTFSKLYVQGFVSLQSVLTAGVLARSRSNSEGSEAGMPNGRVQGERGSSLGSSASGSLGSSRGTGSHQSKGSSLGGSVNGDRDAPTVGPSRYAQAYPKAGQPLSSMRNLRGTSLETIPSDRQLPMEDLAVSSNSEPEASSSETEDNQGKEPESPSQPEGSSQASPDVVEPWVPPTSHAIMDSSGSFGSSAGSFTFNDQLLIPTSSLGPTLNGFAKSASMPLSYANGGSVRSSPTSPMYKIADPSREMLAVLRSKQQSPGAYHQHGGGLMRSGSLGKQCFTDDACSLAQLDAQDTQRINDAFQQSSSLGTNGHQHHPPSVHPGSQAAQLSKGTGMRSADLPPLSRTPRAGEPALDRGANMLMPQVYDSRGSNSSGGASEKSLNSINRSGSGRVSLDHWVSR</sequence>
<feature type="compositionally biased region" description="Low complexity" evidence="1">
    <location>
        <begin position="115"/>
        <end position="136"/>
    </location>
</feature>
<protein>
    <submittedName>
        <fullName evidence="2">G13129 protein</fullName>
    </submittedName>
</protein>
<feature type="region of interest" description="Disordered" evidence="1">
    <location>
        <begin position="96"/>
        <end position="177"/>
    </location>
</feature>
<accession>A0ABP1GD28</accession>
<feature type="compositionally biased region" description="Polar residues" evidence="1">
    <location>
        <begin position="438"/>
        <end position="460"/>
    </location>
</feature>
<proteinExistence type="predicted"/>
<evidence type="ECO:0000256" key="1">
    <source>
        <dbReference type="SAM" id="MobiDB-lite"/>
    </source>
</evidence>
<feature type="region of interest" description="Disordered" evidence="1">
    <location>
        <begin position="199"/>
        <end position="253"/>
    </location>
</feature>
<dbReference type="EMBL" id="CAXHTA020000021">
    <property type="protein sequence ID" value="CAL5229747.1"/>
    <property type="molecule type" value="Genomic_DNA"/>
</dbReference>
<keyword evidence="3" id="KW-1185">Reference proteome</keyword>
<name>A0ABP1GD28_9CHLO</name>